<keyword evidence="5" id="KW-0378">Hydrolase</keyword>
<keyword evidence="4" id="KW-0547">Nucleotide-binding</keyword>
<evidence type="ECO:0000256" key="5">
    <source>
        <dbReference type="ARBA" id="ARBA00022801"/>
    </source>
</evidence>
<reference evidence="13 14" key="1">
    <citation type="journal article" date="2020" name="Extremophiles">
        <title>Genomic analysis of Caldalkalibacillus thermarum TA2.A1 reveals aerobic alkaliphilic metabolism and evolutionary hallmarks linking alkaliphilic bacteria and plant life.</title>
        <authorList>
            <person name="de Jong S.I."/>
            <person name="van den Broek M.A."/>
            <person name="Merkel A.Y."/>
            <person name="de la Torre Cortes P."/>
            <person name="Kalamorz F."/>
            <person name="Cook G.M."/>
            <person name="van Loosdrecht M.C.M."/>
            <person name="McMillan D.G.G."/>
        </authorList>
    </citation>
    <scope>NUCLEOTIDE SEQUENCE [LARGE SCALE GENOMIC DNA]</scope>
    <source>
        <strain evidence="13 14">TA2.A1</strain>
    </source>
</reference>
<dbReference type="AlphaFoldDB" id="A0A8X8I2K2"/>
<comment type="cofactor">
    <cofactor evidence="2">
        <name>Mg(2+)</name>
        <dbReference type="ChEBI" id="CHEBI:18420"/>
    </cofactor>
</comment>
<evidence type="ECO:0000256" key="7">
    <source>
        <dbReference type="ARBA" id="ARBA00023080"/>
    </source>
</evidence>
<organism evidence="13 14">
    <name type="scientific">Caldalkalibacillus thermarum (strain TA2.A1)</name>
    <dbReference type="NCBI Taxonomy" id="986075"/>
    <lineage>
        <taxon>Bacteria</taxon>
        <taxon>Bacillati</taxon>
        <taxon>Bacillota</taxon>
        <taxon>Bacilli</taxon>
        <taxon>Bacillales</taxon>
        <taxon>Bacillaceae</taxon>
        <taxon>Caldalkalibacillus</taxon>
    </lineage>
</organism>
<evidence type="ECO:0000256" key="6">
    <source>
        <dbReference type="ARBA" id="ARBA00022842"/>
    </source>
</evidence>
<evidence type="ECO:0000256" key="1">
    <source>
        <dbReference type="ARBA" id="ARBA00001936"/>
    </source>
</evidence>
<evidence type="ECO:0000256" key="4">
    <source>
        <dbReference type="ARBA" id="ARBA00022741"/>
    </source>
</evidence>
<keyword evidence="8" id="KW-0464">Manganese</keyword>
<keyword evidence="3" id="KW-0479">Metal-binding</keyword>
<evidence type="ECO:0000313" key="13">
    <source>
        <dbReference type="EMBL" id="QZT32787.1"/>
    </source>
</evidence>
<evidence type="ECO:0000256" key="10">
    <source>
        <dbReference type="ARBA" id="ARBA00048174"/>
    </source>
</evidence>
<dbReference type="Pfam" id="PF01931">
    <property type="entry name" value="NTPase_I-T"/>
    <property type="match status" value="1"/>
</dbReference>
<evidence type="ECO:0000256" key="11">
    <source>
        <dbReference type="ARBA" id="ARBA00048781"/>
    </source>
</evidence>
<dbReference type="EC" id="3.6.1.73" evidence="9"/>
<comment type="catalytic activity">
    <reaction evidence="10">
        <text>ITP + H2O = IDP + phosphate + H(+)</text>
        <dbReference type="Rhea" id="RHEA:28330"/>
        <dbReference type="ChEBI" id="CHEBI:15377"/>
        <dbReference type="ChEBI" id="CHEBI:15378"/>
        <dbReference type="ChEBI" id="CHEBI:43474"/>
        <dbReference type="ChEBI" id="CHEBI:58280"/>
        <dbReference type="ChEBI" id="CHEBI:61402"/>
        <dbReference type="EC" id="3.6.1.73"/>
    </reaction>
</comment>
<dbReference type="EMBL" id="CP082237">
    <property type="protein sequence ID" value="QZT32787.1"/>
    <property type="molecule type" value="Genomic_DNA"/>
</dbReference>
<dbReference type="PANTHER" id="PTHR34699:SF2">
    <property type="entry name" value="NON-CANONICAL PURINE NTP PHOSPHATASE_PRRC1 DOMAIN-CONTAINING PROTEIN"/>
    <property type="match status" value="1"/>
</dbReference>
<proteinExistence type="predicted"/>
<keyword evidence="14" id="KW-1185">Reference proteome</keyword>
<evidence type="ECO:0000256" key="3">
    <source>
        <dbReference type="ARBA" id="ARBA00022723"/>
    </source>
</evidence>
<evidence type="ECO:0000256" key="9">
    <source>
        <dbReference type="ARBA" id="ARBA00038901"/>
    </source>
</evidence>
<dbReference type="RefSeq" id="WP_042685010.1">
    <property type="nucleotide sequence ID" value="NZ_CP082237.1"/>
</dbReference>
<keyword evidence="6" id="KW-0460">Magnesium</keyword>
<dbReference type="Gene3D" id="3.90.950.10">
    <property type="match status" value="1"/>
</dbReference>
<evidence type="ECO:0000313" key="14">
    <source>
        <dbReference type="Proteomes" id="UP000825179"/>
    </source>
</evidence>
<dbReference type="PANTHER" id="PTHR34699">
    <property type="match status" value="1"/>
</dbReference>
<dbReference type="GO" id="GO:0103023">
    <property type="term" value="F:ITPase activity"/>
    <property type="evidence" value="ECO:0007669"/>
    <property type="project" value="UniProtKB-EC"/>
</dbReference>
<protein>
    <recommendedName>
        <fullName evidence="9">inosine/xanthosine triphosphatase</fullName>
        <ecNumber evidence="9">3.6.1.73</ecNumber>
    </recommendedName>
</protein>
<dbReference type="GO" id="GO:0009117">
    <property type="term" value="P:nucleotide metabolic process"/>
    <property type="evidence" value="ECO:0007669"/>
    <property type="project" value="UniProtKB-KW"/>
</dbReference>
<sequence>MMNPLLHMAVGTRSSKKLEFLHAVLEQLDVTAVLYPLNVSSGVSEQPLTSLETKKGSLNRAKHALQAEYRASCAIGIEIGYERDSQGRYSILCWASITDRQGRQVSAQSQPFLLPVYHHNILTKDLPLGQFVDDYVRLSAPYRQQQYLAKMIRDRGPFIRQAIEAALLQYVNYGQFFDN</sequence>
<dbReference type="Proteomes" id="UP000825179">
    <property type="component" value="Chromosome"/>
</dbReference>
<dbReference type="GO" id="GO:0000166">
    <property type="term" value="F:nucleotide binding"/>
    <property type="evidence" value="ECO:0007669"/>
    <property type="project" value="UniProtKB-KW"/>
</dbReference>
<evidence type="ECO:0000256" key="8">
    <source>
        <dbReference type="ARBA" id="ARBA00023211"/>
    </source>
</evidence>
<dbReference type="InterPro" id="IPR029001">
    <property type="entry name" value="ITPase-like_fam"/>
</dbReference>
<dbReference type="KEGG" id="cthu:HUR95_10385"/>
<comment type="cofactor">
    <cofactor evidence="1">
        <name>Mn(2+)</name>
        <dbReference type="ChEBI" id="CHEBI:29035"/>
    </cofactor>
</comment>
<dbReference type="GO" id="GO:0046872">
    <property type="term" value="F:metal ion binding"/>
    <property type="evidence" value="ECO:0007669"/>
    <property type="project" value="UniProtKB-KW"/>
</dbReference>
<dbReference type="InterPro" id="IPR026533">
    <property type="entry name" value="NTPase/PRRC1"/>
</dbReference>
<comment type="catalytic activity">
    <reaction evidence="11">
        <text>XTP + H2O = XDP + phosphate + H(+)</text>
        <dbReference type="Rhea" id="RHEA:28406"/>
        <dbReference type="ChEBI" id="CHEBI:15377"/>
        <dbReference type="ChEBI" id="CHEBI:15378"/>
        <dbReference type="ChEBI" id="CHEBI:43474"/>
        <dbReference type="ChEBI" id="CHEBI:59884"/>
        <dbReference type="ChEBI" id="CHEBI:61314"/>
        <dbReference type="EC" id="3.6.1.73"/>
    </reaction>
</comment>
<dbReference type="SUPFAM" id="SSF52972">
    <property type="entry name" value="ITPase-like"/>
    <property type="match status" value="1"/>
</dbReference>
<gene>
    <name evidence="13" type="ORF">HUR95_10385</name>
</gene>
<name>A0A8X8I2K2_CALTT</name>
<feature type="domain" description="Non-canonical purine NTP phosphatase/PRRC1" evidence="12">
    <location>
        <begin position="17"/>
        <end position="169"/>
    </location>
</feature>
<keyword evidence="7" id="KW-0546">Nucleotide metabolism</keyword>
<evidence type="ECO:0000259" key="12">
    <source>
        <dbReference type="Pfam" id="PF01931"/>
    </source>
</evidence>
<evidence type="ECO:0000256" key="2">
    <source>
        <dbReference type="ARBA" id="ARBA00001946"/>
    </source>
</evidence>
<accession>A0A8X8I2K2</accession>
<dbReference type="InterPro" id="IPR050299">
    <property type="entry name" value="YjjX_NTPase"/>
</dbReference>